<dbReference type="Pfam" id="PF02073">
    <property type="entry name" value="Peptidase_M29"/>
    <property type="match status" value="1"/>
</dbReference>
<protein>
    <submittedName>
        <fullName evidence="10">Aminopeptidase</fullName>
        <ecNumber evidence="10">3.4.11.-</ecNumber>
    </submittedName>
</protein>
<evidence type="ECO:0000313" key="11">
    <source>
        <dbReference type="Proteomes" id="UP000587760"/>
    </source>
</evidence>
<dbReference type="GO" id="GO:0008237">
    <property type="term" value="F:metallopeptidase activity"/>
    <property type="evidence" value="ECO:0007669"/>
    <property type="project" value="UniProtKB-KW"/>
</dbReference>
<evidence type="ECO:0000256" key="2">
    <source>
        <dbReference type="ARBA" id="ARBA00001946"/>
    </source>
</evidence>
<keyword evidence="5 10" id="KW-0031">Aminopeptidase</keyword>
<evidence type="ECO:0000256" key="5">
    <source>
        <dbReference type="ARBA" id="ARBA00022438"/>
    </source>
</evidence>
<dbReference type="EC" id="3.4.11.-" evidence="10"/>
<name>A0A841RGR2_9SPIO</name>
<dbReference type="InterPro" id="IPR000787">
    <property type="entry name" value="Peptidase_M29"/>
</dbReference>
<keyword evidence="9" id="KW-0482">Metalloprotease</keyword>
<evidence type="ECO:0000256" key="1">
    <source>
        <dbReference type="ARBA" id="ARBA00001941"/>
    </source>
</evidence>
<keyword evidence="7" id="KW-0479">Metal-binding</keyword>
<keyword evidence="8 10" id="KW-0378">Hydrolase</keyword>
<comment type="similarity">
    <text evidence="4">Belongs to the peptidase M29 family.</text>
</comment>
<dbReference type="AlphaFoldDB" id="A0A841RGR2"/>
<evidence type="ECO:0000256" key="3">
    <source>
        <dbReference type="ARBA" id="ARBA00001947"/>
    </source>
</evidence>
<dbReference type="PANTHER" id="PTHR34448:SF3">
    <property type="entry name" value="AMINOPEPTIDASE AMPS"/>
    <property type="match status" value="1"/>
</dbReference>
<dbReference type="RefSeq" id="WP_184748633.1">
    <property type="nucleotide sequence ID" value="NZ_JACHGJ010000011.1"/>
</dbReference>
<keyword evidence="6" id="KW-0645">Protease</keyword>
<reference evidence="10 11" key="1">
    <citation type="submission" date="2020-08" db="EMBL/GenBank/DDBJ databases">
        <title>Genomic Encyclopedia of Type Strains, Phase IV (KMG-IV): sequencing the most valuable type-strain genomes for metagenomic binning, comparative biology and taxonomic classification.</title>
        <authorList>
            <person name="Goeker M."/>
        </authorList>
    </citation>
    <scope>NUCLEOTIDE SEQUENCE [LARGE SCALE GENOMIC DNA]</scope>
    <source>
        <strain evidence="10 11">DSM 2461</strain>
    </source>
</reference>
<dbReference type="InterPro" id="IPR035097">
    <property type="entry name" value="M29_N-terminal"/>
</dbReference>
<accession>A0A841RGR2</accession>
<evidence type="ECO:0000256" key="7">
    <source>
        <dbReference type="ARBA" id="ARBA00022723"/>
    </source>
</evidence>
<gene>
    <name evidence="10" type="ORF">HNR50_004090</name>
</gene>
<dbReference type="SUPFAM" id="SSF144052">
    <property type="entry name" value="Thermophilic metalloprotease-like"/>
    <property type="match status" value="1"/>
</dbReference>
<dbReference type="Proteomes" id="UP000587760">
    <property type="component" value="Unassembled WGS sequence"/>
</dbReference>
<sequence>MDKLQEYADVILTSGVNLKKGQKLNIACSYGSYGFARLLGERAYDQGAGFVNIEIRDNYLARARAANQEGAQLEYFPLFSQVQSAQCVSEEWAYISIDNTDESHVLKDADADKIQTMTKTSRKGRDILLTSLMKDKIPWNIVAFPNETWAKEVLGDDATAEELWKVLKPILRLDQNDPVAAWREHSETLRRRCRKLEEMKIDSLRFTDGDGTDLYLGIPKGSKWEGGGALLPDGRAFMPNIPTEEVFTTPDRLRTEGFVKVRKPLQVLETRVEGAWFRFKAGKVVEFGAEVGEEILGKFLAIDEGATMLGEIALVDGSSKIAESGKLFGSILFDENASSHMALGFGFPGSVPGGDAMTEDELRDAGCNTSMVHIDFMIGWEKTNVTAMDKSGKEITIMKDGTFVI</sequence>
<proteinExistence type="inferred from homology"/>
<dbReference type="Gene3D" id="3.40.1830.10">
    <property type="entry name" value="Thermophilic metalloprotease (M29)"/>
    <property type="match status" value="1"/>
</dbReference>
<comment type="caution">
    <text evidence="10">The sequence shown here is derived from an EMBL/GenBank/DDBJ whole genome shotgun (WGS) entry which is preliminary data.</text>
</comment>
<dbReference type="GO" id="GO:0004177">
    <property type="term" value="F:aminopeptidase activity"/>
    <property type="evidence" value="ECO:0007669"/>
    <property type="project" value="UniProtKB-KW"/>
</dbReference>
<comment type="cofactor">
    <cofactor evidence="3">
        <name>Zn(2+)</name>
        <dbReference type="ChEBI" id="CHEBI:29105"/>
    </cofactor>
</comment>
<organism evidence="10 11">
    <name type="scientific">Spirochaeta isovalerica</name>
    <dbReference type="NCBI Taxonomy" id="150"/>
    <lineage>
        <taxon>Bacteria</taxon>
        <taxon>Pseudomonadati</taxon>
        <taxon>Spirochaetota</taxon>
        <taxon>Spirochaetia</taxon>
        <taxon>Spirochaetales</taxon>
        <taxon>Spirochaetaceae</taxon>
        <taxon>Spirochaeta</taxon>
    </lineage>
</organism>
<evidence type="ECO:0000256" key="8">
    <source>
        <dbReference type="ARBA" id="ARBA00022801"/>
    </source>
</evidence>
<dbReference type="PRINTS" id="PR00919">
    <property type="entry name" value="THERMOPTASE"/>
</dbReference>
<dbReference type="PANTHER" id="PTHR34448">
    <property type="entry name" value="AMINOPEPTIDASE"/>
    <property type="match status" value="1"/>
</dbReference>
<comment type="cofactor">
    <cofactor evidence="1">
        <name>Co(2+)</name>
        <dbReference type="ChEBI" id="CHEBI:48828"/>
    </cofactor>
</comment>
<evidence type="ECO:0000256" key="4">
    <source>
        <dbReference type="ARBA" id="ARBA00008236"/>
    </source>
</evidence>
<evidence type="ECO:0000256" key="9">
    <source>
        <dbReference type="ARBA" id="ARBA00023049"/>
    </source>
</evidence>
<dbReference type="GO" id="GO:0006508">
    <property type="term" value="P:proteolysis"/>
    <property type="evidence" value="ECO:0007669"/>
    <property type="project" value="UniProtKB-KW"/>
</dbReference>
<comment type="cofactor">
    <cofactor evidence="2">
        <name>Mg(2+)</name>
        <dbReference type="ChEBI" id="CHEBI:18420"/>
    </cofactor>
</comment>
<dbReference type="EMBL" id="JACHGJ010000011">
    <property type="protein sequence ID" value="MBB6482397.1"/>
    <property type="molecule type" value="Genomic_DNA"/>
</dbReference>
<evidence type="ECO:0000313" key="10">
    <source>
        <dbReference type="EMBL" id="MBB6482397.1"/>
    </source>
</evidence>
<dbReference type="InterPro" id="IPR052170">
    <property type="entry name" value="M29_Exopeptidase"/>
</dbReference>
<evidence type="ECO:0000256" key="6">
    <source>
        <dbReference type="ARBA" id="ARBA00022670"/>
    </source>
</evidence>
<keyword evidence="11" id="KW-1185">Reference proteome</keyword>
<dbReference type="GO" id="GO:0046872">
    <property type="term" value="F:metal ion binding"/>
    <property type="evidence" value="ECO:0007669"/>
    <property type="project" value="UniProtKB-KW"/>
</dbReference>